<evidence type="ECO:0000256" key="3">
    <source>
        <dbReference type="ARBA" id="ARBA00022448"/>
    </source>
</evidence>
<dbReference type="Proteomes" id="UP000473325">
    <property type="component" value="Unassembled WGS sequence"/>
</dbReference>
<dbReference type="InterPro" id="IPR003439">
    <property type="entry name" value="ABC_transporter-like_ATP-bd"/>
</dbReference>
<reference evidence="9 10" key="1">
    <citation type="submission" date="2019-12" db="EMBL/GenBank/DDBJ databases">
        <authorList>
            <person name="Kun Z."/>
        </authorList>
    </citation>
    <scope>NUCLEOTIDE SEQUENCE [LARGE SCALE GENOMIC DNA]</scope>
    <source>
        <strain evidence="9 10">YIM 123512</strain>
    </source>
</reference>
<keyword evidence="6 9" id="KW-0067">ATP-binding</keyword>
<dbReference type="Pfam" id="PF00005">
    <property type="entry name" value="ABC_tran"/>
    <property type="match status" value="2"/>
</dbReference>
<dbReference type="InterPro" id="IPR050388">
    <property type="entry name" value="ABC_Ni/Peptide_Import"/>
</dbReference>
<dbReference type="SUPFAM" id="SSF52540">
    <property type="entry name" value="P-loop containing nucleoside triphosphate hydrolases"/>
    <property type="match status" value="2"/>
</dbReference>
<evidence type="ECO:0000256" key="4">
    <source>
        <dbReference type="ARBA" id="ARBA00022475"/>
    </source>
</evidence>
<dbReference type="CDD" id="cd03257">
    <property type="entry name" value="ABC_NikE_OppD_transporters"/>
    <property type="match status" value="2"/>
</dbReference>
<dbReference type="NCBIfam" id="NF008453">
    <property type="entry name" value="PRK11308.1"/>
    <property type="match status" value="2"/>
</dbReference>
<dbReference type="FunFam" id="3.40.50.300:FF:000016">
    <property type="entry name" value="Oligopeptide ABC transporter ATP-binding component"/>
    <property type="match status" value="2"/>
</dbReference>
<dbReference type="PROSITE" id="PS50893">
    <property type="entry name" value="ABC_TRANSPORTER_2"/>
    <property type="match status" value="2"/>
</dbReference>
<evidence type="ECO:0000256" key="7">
    <source>
        <dbReference type="ARBA" id="ARBA00023136"/>
    </source>
</evidence>
<keyword evidence="5" id="KW-0547">Nucleotide-binding</keyword>
<keyword evidence="4" id="KW-1003">Cell membrane</keyword>
<dbReference type="Pfam" id="PF08352">
    <property type="entry name" value="oligo_HPY"/>
    <property type="match status" value="2"/>
</dbReference>
<dbReference type="EMBL" id="WUEK01000004">
    <property type="protein sequence ID" value="MXG89560.1"/>
    <property type="molecule type" value="Genomic_DNA"/>
</dbReference>
<evidence type="ECO:0000313" key="10">
    <source>
        <dbReference type="Proteomes" id="UP000473325"/>
    </source>
</evidence>
<keyword evidence="7" id="KW-0472">Membrane</keyword>
<proteinExistence type="inferred from homology"/>
<dbReference type="InterPro" id="IPR027417">
    <property type="entry name" value="P-loop_NTPase"/>
</dbReference>
<gene>
    <name evidence="9" type="ORF">GRQ65_08360</name>
</gene>
<dbReference type="InterPro" id="IPR003593">
    <property type="entry name" value="AAA+_ATPase"/>
</dbReference>
<evidence type="ECO:0000256" key="5">
    <source>
        <dbReference type="ARBA" id="ARBA00022741"/>
    </source>
</evidence>
<dbReference type="GO" id="GO:0005886">
    <property type="term" value="C:plasma membrane"/>
    <property type="evidence" value="ECO:0007669"/>
    <property type="project" value="UniProtKB-SubCell"/>
</dbReference>
<dbReference type="RefSeq" id="WP_160877100.1">
    <property type="nucleotide sequence ID" value="NZ_WUEK01000004.1"/>
</dbReference>
<dbReference type="InterPro" id="IPR013563">
    <property type="entry name" value="Oligopep_ABC_C"/>
</dbReference>
<comment type="subcellular location">
    <subcellularLocation>
        <location evidence="1">Cell membrane</location>
        <topology evidence="1">Peripheral membrane protein</topology>
    </subcellularLocation>
</comment>
<sequence length="557" mass="60033">MTAGHPDAGPLLSVRGLRIAFVDGSHEHEVVHGVDLDVARGEILALVGESGSGKTVTALAAARLLPGNARIDGRVLLDGVDLTALDERELRSVRGSRIAFIFQDPAGALDPVFSIGAQLVEAIRRHRRDLARAAAREHAVGLLDLVGIPDARTRMGDYPHQFSGGQCQRIMIAMALSCEPELLVADEPTTALDVTVQQEILDVLVDLSARLGTTIVIITHDMGVVADVADRVVVMRDGRVEEQAEVHRLFTAPRADYTRVLLDAVPRLTLEGAGPLASDTHDDAHDDTALLTVEDLQVTYRTARGTVDALRGVSLRITPGEVVGLVGESGSGKSTIGRAVLGLTPVTSGRVRLGEEDLSHLRRARLRAVRARIGAVFQNPAAALNPRYTVGASVGEPLRVHRGVRGAELDAQVAALLESVRLPAAWARRYPHELSGGQRQRVAIARAVSLRPELLIADEPTSALDVSVQATVLDLIRDLQDQLRFGCLFITHDLAVVDRLCDRVVVLHAGRVVEAGTRREILHAPTEDYTRRLVAASPVADPVEQRRRRAARRSLVS</sequence>
<dbReference type="Gene3D" id="3.40.50.300">
    <property type="entry name" value="P-loop containing nucleotide triphosphate hydrolases"/>
    <property type="match status" value="2"/>
</dbReference>
<feature type="domain" description="ABC transporter" evidence="8">
    <location>
        <begin position="14"/>
        <end position="262"/>
    </location>
</feature>
<dbReference type="PANTHER" id="PTHR43297">
    <property type="entry name" value="OLIGOPEPTIDE TRANSPORT ATP-BINDING PROTEIN APPD"/>
    <property type="match status" value="1"/>
</dbReference>
<keyword evidence="3" id="KW-0813">Transport</keyword>
<protein>
    <submittedName>
        <fullName evidence="9">Dipeptide ABC transporter ATP-binding protein</fullName>
    </submittedName>
</protein>
<evidence type="ECO:0000256" key="1">
    <source>
        <dbReference type="ARBA" id="ARBA00004202"/>
    </source>
</evidence>
<dbReference type="GO" id="GO:0005524">
    <property type="term" value="F:ATP binding"/>
    <property type="evidence" value="ECO:0007669"/>
    <property type="project" value="UniProtKB-KW"/>
</dbReference>
<evidence type="ECO:0000256" key="2">
    <source>
        <dbReference type="ARBA" id="ARBA00005417"/>
    </source>
</evidence>
<dbReference type="AlphaFoldDB" id="A0A6L7ESA9"/>
<comment type="caution">
    <text evidence="9">The sequence shown here is derived from an EMBL/GenBank/DDBJ whole genome shotgun (WGS) entry which is preliminary data.</text>
</comment>
<organism evidence="9 10">
    <name type="scientific">Nocardioides flavescens</name>
    <dbReference type="NCBI Taxonomy" id="2691959"/>
    <lineage>
        <taxon>Bacteria</taxon>
        <taxon>Bacillati</taxon>
        <taxon>Actinomycetota</taxon>
        <taxon>Actinomycetes</taxon>
        <taxon>Propionibacteriales</taxon>
        <taxon>Nocardioidaceae</taxon>
        <taxon>Nocardioides</taxon>
    </lineage>
</organism>
<dbReference type="NCBIfam" id="NF007739">
    <property type="entry name" value="PRK10419.1"/>
    <property type="match status" value="2"/>
</dbReference>
<dbReference type="PANTHER" id="PTHR43297:SF2">
    <property type="entry name" value="DIPEPTIDE TRANSPORT ATP-BINDING PROTEIN DPPD"/>
    <property type="match status" value="1"/>
</dbReference>
<keyword evidence="10" id="KW-1185">Reference proteome</keyword>
<comment type="similarity">
    <text evidence="2">Belongs to the ABC transporter superfamily.</text>
</comment>
<accession>A0A6L7ESA9</accession>
<dbReference type="SMART" id="SM00382">
    <property type="entry name" value="AAA"/>
    <property type="match status" value="2"/>
</dbReference>
<dbReference type="GO" id="GO:0015833">
    <property type="term" value="P:peptide transport"/>
    <property type="evidence" value="ECO:0007669"/>
    <property type="project" value="InterPro"/>
</dbReference>
<evidence type="ECO:0000259" key="8">
    <source>
        <dbReference type="PROSITE" id="PS50893"/>
    </source>
</evidence>
<dbReference type="InterPro" id="IPR017871">
    <property type="entry name" value="ABC_transporter-like_CS"/>
</dbReference>
<name>A0A6L7ESA9_9ACTN</name>
<evidence type="ECO:0000313" key="9">
    <source>
        <dbReference type="EMBL" id="MXG89560.1"/>
    </source>
</evidence>
<feature type="domain" description="ABC transporter" evidence="8">
    <location>
        <begin position="291"/>
        <end position="534"/>
    </location>
</feature>
<dbReference type="PROSITE" id="PS00211">
    <property type="entry name" value="ABC_TRANSPORTER_1"/>
    <property type="match status" value="2"/>
</dbReference>
<dbReference type="GO" id="GO:0016887">
    <property type="term" value="F:ATP hydrolysis activity"/>
    <property type="evidence" value="ECO:0007669"/>
    <property type="project" value="InterPro"/>
</dbReference>
<evidence type="ECO:0000256" key="6">
    <source>
        <dbReference type="ARBA" id="ARBA00022840"/>
    </source>
</evidence>